<dbReference type="Gene3D" id="3.30.559.10">
    <property type="entry name" value="Chloramphenicol acetyltransferase-like domain"/>
    <property type="match status" value="2"/>
</dbReference>
<dbReference type="PANTHER" id="PTHR31642:SF184">
    <property type="entry name" value="SPERMIDINE HYDROXYCINNAMOYL TRANSFERASE"/>
    <property type="match status" value="1"/>
</dbReference>
<feature type="region of interest" description="Disordered" evidence="4">
    <location>
        <begin position="76"/>
        <end position="131"/>
    </location>
</feature>
<feature type="compositionally biased region" description="Low complexity" evidence="4">
    <location>
        <begin position="102"/>
        <end position="112"/>
    </location>
</feature>
<protein>
    <submittedName>
        <fullName evidence="5">Uncharacterized protein</fullName>
    </submittedName>
</protein>
<keyword evidence="2" id="KW-0808">Transferase</keyword>
<evidence type="ECO:0000313" key="6">
    <source>
        <dbReference type="Proteomes" id="UP001341281"/>
    </source>
</evidence>
<keyword evidence="6" id="KW-1185">Reference proteome</keyword>
<dbReference type="EMBL" id="CP144745">
    <property type="protein sequence ID" value="WVZ50445.1"/>
    <property type="molecule type" value="Genomic_DNA"/>
</dbReference>
<dbReference type="GO" id="GO:0016747">
    <property type="term" value="F:acyltransferase activity, transferring groups other than amino-acyl groups"/>
    <property type="evidence" value="ECO:0007669"/>
    <property type="project" value="TreeGrafter"/>
</dbReference>
<dbReference type="Proteomes" id="UP001341281">
    <property type="component" value="Chromosome 01"/>
</dbReference>
<keyword evidence="3" id="KW-0012">Acyltransferase</keyword>
<comment type="similarity">
    <text evidence="1">Belongs to the plant acyltransferase family.</text>
</comment>
<evidence type="ECO:0000256" key="4">
    <source>
        <dbReference type="SAM" id="MobiDB-lite"/>
    </source>
</evidence>
<dbReference type="PANTHER" id="PTHR31642">
    <property type="entry name" value="TRICHOTHECENE 3-O-ACETYLTRANSFERASE"/>
    <property type="match status" value="1"/>
</dbReference>
<dbReference type="Pfam" id="PF02458">
    <property type="entry name" value="Transferase"/>
    <property type="match status" value="1"/>
</dbReference>
<reference evidence="5 6" key="1">
    <citation type="submission" date="2024-02" db="EMBL/GenBank/DDBJ databases">
        <title>High-quality chromosome-scale genome assembly of Pensacola bahiagrass (Paspalum notatum Flugge var. saurae).</title>
        <authorList>
            <person name="Vega J.M."/>
            <person name="Podio M."/>
            <person name="Orjuela J."/>
            <person name="Siena L.A."/>
            <person name="Pessino S.C."/>
            <person name="Combes M.C."/>
            <person name="Mariac C."/>
            <person name="Albertini E."/>
            <person name="Pupilli F."/>
            <person name="Ortiz J.P.A."/>
            <person name="Leblanc O."/>
        </authorList>
    </citation>
    <scope>NUCLEOTIDE SEQUENCE [LARGE SCALE GENOMIC DNA]</scope>
    <source>
        <strain evidence="5">R1</strain>
        <tissue evidence="5">Leaf</tissue>
    </source>
</reference>
<evidence type="ECO:0000256" key="2">
    <source>
        <dbReference type="ARBA" id="ARBA00022679"/>
    </source>
</evidence>
<evidence type="ECO:0000313" key="5">
    <source>
        <dbReference type="EMBL" id="WVZ50445.1"/>
    </source>
</evidence>
<evidence type="ECO:0000256" key="1">
    <source>
        <dbReference type="ARBA" id="ARBA00009861"/>
    </source>
</evidence>
<sequence length="299" mass="31219">MASADVVPLSVFDKVNYDEFIFYVYAFHPPAPPKAVLEAALAKTLADYREWVGRLGVDASGNPAAIMLNDAGARQCRRSRGSADHGDQRAEPVPELRRRRGAAAGPGHAVPVRLPPSYSASPCTTRSPTGRACRTSWWRGARPLAASCCGPVGVAGDHGAGAALPASGARRGAHIPGGGPDGRTHGAYFRSFVDFASSGAVEEEALVPTADAAEAPVSTGIDVDSLLAIPFAGLDFGCGPPFFFRPGCGRAPVAGAIYVLKSFEGDGSVDAYVPLGRRTMDAFRKCCYSMPPMVANARL</sequence>
<accession>A0AAQ3SII0</accession>
<organism evidence="5 6">
    <name type="scientific">Paspalum notatum var. saurae</name>
    <dbReference type="NCBI Taxonomy" id="547442"/>
    <lineage>
        <taxon>Eukaryota</taxon>
        <taxon>Viridiplantae</taxon>
        <taxon>Streptophyta</taxon>
        <taxon>Embryophyta</taxon>
        <taxon>Tracheophyta</taxon>
        <taxon>Spermatophyta</taxon>
        <taxon>Magnoliopsida</taxon>
        <taxon>Liliopsida</taxon>
        <taxon>Poales</taxon>
        <taxon>Poaceae</taxon>
        <taxon>PACMAD clade</taxon>
        <taxon>Panicoideae</taxon>
        <taxon>Andropogonodae</taxon>
        <taxon>Paspaleae</taxon>
        <taxon>Paspalinae</taxon>
        <taxon>Paspalum</taxon>
    </lineage>
</organism>
<gene>
    <name evidence="5" type="ORF">U9M48_001697</name>
</gene>
<dbReference type="InterPro" id="IPR050317">
    <property type="entry name" value="Plant_Fungal_Acyltransferase"/>
</dbReference>
<dbReference type="InterPro" id="IPR023213">
    <property type="entry name" value="CAT-like_dom_sf"/>
</dbReference>
<evidence type="ECO:0000256" key="3">
    <source>
        <dbReference type="ARBA" id="ARBA00023315"/>
    </source>
</evidence>
<feature type="compositionally biased region" description="Polar residues" evidence="4">
    <location>
        <begin position="118"/>
        <end position="128"/>
    </location>
</feature>
<name>A0AAQ3SII0_PASNO</name>
<proteinExistence type="inferred from homology"/>
<feature type="compositionally biased region" description="Basic and acidic residues" evidence="4">
    <location>
        <begin position="81"/>
        <end position="96"/>
    </location>
</feature>
<dbReference type="AlphaFoldDB" id="A0AAQ3SII0"/>